<dbReference type="Proteomes" id="UP001324115">
    <property type="component" value="Unassembled WGS sequence"/>
</dbReference>
<dbReference type="PANTHER" id="PTHR37263">
    <property type="entry name" value="EXPRESSED PROTEIN"/>
    <property type="match status" value="1"/>
</dbReference>
<organism evidence="1 2">
    <name type="scientific">Quercus rubra</name>
    <name type="common">Northern red oak</name>
    <name type="synonym">Quercus borealis</name>
    <dbReference type="NCBI Taxonomy" id="3512"/>
    <lineage>
        <taxon>Eukaryota</taxon>
        <taxon>Viridiplantae</taxon>
        <taxon>Streptophyta</taxon>
        <taxon>Embryophyta</taxon>
        <taxon>Tracheophyta</taxon>
        <taxon>Spermatophyta</taxon>
        <taxon>Magnoliopsida</taxon>
        <taxon>eudicotyledons</taxon>
        <taxon>Gunneridae</taxon>
        <taxon>Pentapetalae</taxon>
        <taxon>rosids</taxon>
        <taxon>fabids</taxon>
        <taxon>Fagales</taxon>
        <taxon>Fagaceae</taxon>
        <taxon>Quercus</taxon>
    </lineage>
</organism>
<evidence type="ECO:0000313" key="1">
    <source>
        <dbReference type="EMBL" id="KAK4578815.1"/>
    </source>
</evidence>
<comment type="caution">
    <text evidence="1">The sequence shown here is derived from an EMBL/GenBank/DDBJ whole genome shotgun (WGS) entry which is preliminary data.</text>
</comment>
<gene>
    <name evidence="1" type="ORF">RGQ29_028770</name>
</gene>
<protein>
    <submittedName>
        <fullName evidence="1">Uncharacterized protein</fullName>
    </submittedName>
</protein>
<keyword evidence="2" id="KW-1185">Reference proteome</keyword>
<accession>A0AAN7ETT2</accession>
<name>A0AAN7ETT2_QUERU</name>
<dbReference type="PANTHER" id="PTHR37263:SF2">
    <property type="entry name" value="EXPRESSED PROTEIN"/>
    <property type="match status" value="1"/>
</dbReference>
<evidence type="ECO:0000313" key="2">
    <source>
        <dbReference type="Proteomes" id="UP001324115"/>
    </source>
</evidence>
<sequence length="85" mass="9976">MHLIPSKMIRDSFKHDYLVKLEWNLERMKRKKQSQKLLDNGEEAITLAPKPSSEIHCGPRMVCKQILIALYSIFCCTDYIDGDEY</sequence>
<proteinExistence type="predicted"/>
<reference evidence="1 2" key="1">
    <citation type="journal article" date="2023" name="G3 (Bethesda)">
        <title>A haplotype-resolved chromosome-scale genome for Quercus rubra L. provides insights into the genetics of adaptive traits for red oak species.</title>
        <authorList>
            <person name="Kapoor B."/>
            <person name="Jenkins J."/>
            <person name="Schmutz J."/>
            <person name="Zhebentyayeva T."/>
            <person name="Kuelheim C."/>
            <person name="Coggeshall M."/>
            <person name="Heim C."/>
            <person name="Lasky J.R."/>
            <person name="Leites L."/>
            <person name="Islam-Faridi N."/>
            <person name="Romero-Severson J."/>
            <person name="DeLeo V.L."/>
            <person name="Lucas S.M."/>
            <person name="Lazic D."/>
            <person name="Gailing O."/>
            <person name="Carlson J."/>
            <person name="Staton M."/>
        </authorList>
    </citation>
    <scope>NUCLEOTIDE SEQUENCE [LARGE SCALE GENOMIC DNA]</scope>
    <source>
        <strain evidence="1">Pseudo-F2</strain>
    </source>
</reference>
<dbReference type="EMBL" id="JAXUIC010000008">
    <property type="protein sequence ID" value="KAK4578815.1"/>
    <property type="molecule type" value="Genomic_DNA"/>
</dbReference>
<dbReference type="AlphaFoldDB" id="A0AAN7ETT2"/>